<dbReference type="EMBL" id="VYQE01000001">
    <property type="protein sequence ID" value="KAA9010038.1"/>
    <property type="molecule type" value="Genomic_DNA"/>
</dbReference>
<feature type="compositionally biased region" description="Basic and acidic residues" evidence="5">
    <location>
        <begin position="12"/>
        <end position="39"/>
    </location>
</feature>
<reference evidence="7 8" key="1">
    <citation type="submission" date="2019-09" db="EMBL/GenBank/DDBJ databases">
        <authorList>
            <person name="Park J.-S."/>
            <person name="Choi H.-J."/>
        </authorList>
    </citation>
    <scope>NUCLEOTIDE SEQUENCE [LARGE SCALE GENOMIC DNA]</scope>
    <source>
        <strain evidence="7 8">176SS1-4</strain>
    </source>
</reference>
<evidence type="ECO:0000313" key="7">
    <source>
        <dbReference type="EMBL" id="KAA9010038.1"/>
    </source>
</evidence>
<keyword evidence="1" id="KW-0678">Repressor</keyword>
<organism evidence="7 8">
    <name type="scientific">Histidinibacterium aquaticum</name>
    <dbReference type="NCBI Taxonomy" id="2613962"/>
    <lineage>
        <taxon>Bacteria</taxon>
        <taxon>Pseudomonadati</taxon>
        <taxon>Pseudomonadota</taxon>
        <taxon>Alphaproteobacteria</taxon>
        <taxon>Rhodobacterales</taxon>
        <taxon>Paracoccaceae</taxon>
        <taxon>Histidinibacterium</taxon>
    </lineage>
</organism>
<dbReference type="InterPro" id="IPR028082">
    <property type="entry name" value="Peripla_BP_I"/>
</dbReference>
<dbReference type="CDD" id="cd01392">
    <property type="entry name" value="HTH_LacI"/>
    <property type="match status" value="1"/>
</dbReference>
<dbReference type="GO" id="GO:0003700">
    <property type="term" value="F:DNA-binding transcription factor activity"/>
    <property type="evidence" value="ECO:0007669"/>
    <property type="project" value="TreeGrafter"/>
</dbReference>
<dbReference type="InterPro" id="IPR010982">
    <property type="entry name" value="Lambda_DNA-bd_dom_sf"/>
</dbReference>
<gene>
    <name evidence="7" type="ORF">F3S47_01925</name>
</gene>
<protein>
    <submittedName>
        <fullName evidence="7">Substrate-binding domain-containing protein</fullName>
    </submittedName>
</protein>
<dbReference type="PANTHER" id="PTHR30146">
    <property type="entry name" value="LACI-RELATED TRANSCRIPTIONAL REPRESSOR"/>
    <property type="match status" value="1"/>
</dbReference>
<dbReference type="InterPro" id="IPR001761">
    <property type="entry name" value="Peripla_BP/Lac1_sug-bd_dom"/>
</dbReference>
<keyword evidence="2" id="KW-0805">Transcription regulation</keyword>
<dbReference type="Pfam" id="PF00356">
    <property type="entry name" value="LacI"/>
    <property type="match status" value="1"/>
</dbReference>
<feature type="domain" description="HTH lacI-type" evidence="6">
    <location>
        <begin position="91"/>
        <end position="145"/>
    </location>
</feature>
<evidence type="ECO:0000256" key="4">
    <source>
        <dbReference type="ARBA" id="ARBA00023163"/>
    </source>
</evidence>
<dbReference type="SUPFAM" id="SSF53822">
    <property type="entry name" value="Periplasmic binding protein-like I"/>
    <property type="match status" value="1"/>
</dbReference>
<evidence type="ECO:0000256" key="2">
    <source>
        <dbReference type="ARBA" id="ARBA00023015"/>
    </source>
</evidence>
<sequence length="435" mass="47966">MGARQHALRGGRRSDRCQAASHGDRCARADRRADREAGHRRPGWRRSASDTGNAGRNGDTIHRRPEGGHFCPEGQARPGLRRTIVRSENRVTINDIARHSGVSRSTVSLVLRGSSRISKATVDKVKASIDALGYTYNRSAANLRTQTSQAIGLIINDLMNPFFTELTAAIEEAADREGFFVYLVQSNEDPERQNKLCTSLVEHGVAGLIICPATGSPRETFDRLHTQRVPVCIAVRPFPDDRFDFSGPDNFRAAELATNELLELGHERIAFLGGERGNPSRDDRVAGYFKALQQAGITFDPELVVESRPSRQSGVADVEKVLGLPNPPTAALCYNDFVAISVMHGLRRNEMEPGRDMALIGFDGMPEAEMSHPTLSTVSLRPRLIGTEAANLVIDRIKSADRPILRRVQSPELVLRESSEAPRQSNSPTRNRNPR</sequence>
<feature type="compositionally biased region" description="Polar residues" evidence="5">
    <location>
        <begin position="421"/>
        <end position="435"/>
    </location>
</feature>
<dbReference type="AlphaFoldDB" id="A0A5J5GR54"/>
<dbReference type="PANTHER" id="PTHR30146:SF148">
    <property type="entry name" value="HTH-TYPE TRANSCRIPTIONAL REPRESSOR PURR-RELATED"/>
    <property type="match status" value="1"/>
</dbReference>
<evidence type="ECO:0000313" key="8">
    <source>
        <dbReference type="Proteomes" id="UP000326554"/>
    </source>
</evidence>
<evidence type="ECO:0000256" key="3">
    <source>
        <dbReference type="ARBA" id="ARBA00023125"/>
    </source>
</evidence>
<dbReference type="PROSITE" id="PS00356">
    <property type="entry name" value="HTH_LACI_1"/>
    <property type="match status" value="1"/>
</dbReference>
<dbReference type="PROSITE" id="PS50932">
    <property type="entry name" value="HTH_LACI_2"/>
    <property type="match status" value="1"/>
</dbReference>
<evidence type="ECO:0000256" key="5">
    <source>
        <dbReference type="SAM" id="MobiDB-lite"/>
    </source>
</evidence>
<dbReference type="InterPro" id="IPR000843">
    <property type="entry name" value="HTH_LacI"/>
</dbReference>
<accession>A0A5J5GR54</accession>
<keyword evidence="3" id="KW-0238">DNA-binding</keyword>
<dbReference type="Gene3D" id="1.10.260.40">
    <property type="entry name" value="lambda repressor-like DNA-binding domains"/>
    <property type="match status" value="1"/>
</dbReference>
<keyword evidence="8" id="KW-1185">Reference proteome</keyword>
<dbReference type="SMART" id="SM00354">
    <property type="entry name" value="HTH_LACI"/>
    <property type="match status" value="1"/>
</dbReference>
<evidence type="ECO:0000259" key="6">
    <source>
        <dbReference type="PROSITE" id="PS50932"/>
    </source>
</evidence>
<feature type="compositionally biased region" description="Basic residues" evidence="5">
    <location>
        <begin position="1"/>
        <end position="11"/>
    </location>
</feature>
<dbReference type="Pfam" id="PF00532">
    <property type="entry name" value="Peripla_BP_1"/>
    <property type="match status" value="1"/>
</dbReference>
<feature type="region of interest" description="Disordered" evidence="5">
    <location>
        <begin position="1"/>
        <end position="76"/>
    </location>
</feature>
<dbReference type="SUPFAM" id="SSF47413">
    <property type="entry name" value="lambda repressor-like DNA-binding domains"/>
    <property type="match status" value="1"/>
</dbReference>
<name>A0A5J5GR54_9RHOB</name>
<dbReference type="Proteomes" id="UP000326554">
    <property type="component" value="Unassembled WGS sequence"/>
</dbReference>
<evidence type="ECO:0000256" key="1">
    <source>
        <dbReference type="ARBA" id="ARBA00022491"/>
    </source>
</evidence>
<dbReference type="CDD" id="cd06289">
    <property type="entry name" value="PBP1_MalI-like"/>
    <property type="match status" value="1"/>
</dbReference>
<dbReference type="Gene3D" id="3.40.50.2300">
    <property type="match status" value="2"/>
</dbReference>
<proteinExistence type="predicted"/>
<feature type="region of interest" description="Disordered" evidence="5">
    <location>
        <begin position="414"/>
        <end position="435"/>
    </location>
</feature>
<comment type="caution">
    <text evidence="7">The sequence shown here is derived from an EMBL/GenBank/DDBJ whole genome shotgun (WGS) entry which is preliminary data.</text>
</comment>
<dbReference type="GO" id="GO:0000976">
    <property type="term" value="F:transcription cis-regulatory region binding"/>
    <property type="evidence" value="ECO:0007669"/>
    <property type="project" value="TreeGrafter"/>
</dbReference>
<keyword evidence="4" id="KW-0804">Transcription</keyword>